<feature type="domain" description="PDZ" evidence="2">
    <location>
        <begin position="146"/>
        <end position="232"/>
    </location>
</feature>
<dbReference type="InterPro" id="IPR001478">
    <property type="entry name" value="PDZ"/>
</dbReference>
<sequence length="351" mass="38177">MRIITDDLLWRPLKGLGAEFRRFSLLRAAPGSVEELWALLRALHCLRDGTTLRLQYAAPGGELLPITNCHNYARALAATSSTSTAVGNPFRLFLLTDGGFLRVLYNVLFCRCLCKFPVASLRGPPIDFHPLASVIDADVLPASLLRVRLYREGSSRPLGFYIVEGSGMGHDCGVFISRLLPSGLAACSGLLAVGDEVVEVNGVTVSGRSLDQVTAMMVANGHNLVMTVRPAMAPLRPTPRRASMQPQRATNRDGGSAWHSVSTSFPTQVWPNSWRATRTQAPKPTATEISSPSDDDDDQDEVRDFVLHNEQSSNQNGRSSKPTIKTNGTSRKGSFISGLVKREGNSITLYI</sequence>
<evidence type="ECO:0000313" key="3">
    <source>
        <dbReference type="Ensembl" id="ENSEBUP00000016131.1"/>
    </source>
</evidence>
<dbReference type="PROSITE" id="PS50106">
    <property type="entry name" value="PDZ"/>
    <property type="match status" value="1"/>
</dbReference>
<dbReference type="PANTHER" id="PTHR14102:SF11">
    <property type="entry name" value="LD29223P"/>
    <property type="match status" value="1"/>
</dbReference>
<dbReference type="GO" id="GO:0007098">
    <property type="term" value="P:centrosome cycle"/>
    <property type="evidence" value="ECO:0007669"/>
    <property type="project" value="TreeGrafter"/>
</dbReference>
<dbReference type="SUPFAM" id="SSF50156">
    <property type="entry name" value="PDZ domain-like"/>
    <property type="match status" value="1"/>
</dbReference>
<proteinExistence type="predicted"/>
<dbReference type="Pfam" id="PF00595">
    <property type="entry name" value="PDZ"/>
    <property type="match status" value="1"/>
</dbReference>
<protein>
    <recommendedName>
        <fullName evidence="2">PDZ domain-containing protein</fullName>
    </recommendedName>
</protein>
<keyword evidence="4" id="KW-1185">Reference proteome</keyword>
<evidence type="ECO:0000313" key="4">
    <source>
        <dbReference type="Proteomes" id="UP000694388"/>
    </source>
</evidence>
<dbReference type="GeneTree" id="ENSGT00950000183211"/>
<organism evidence="3 4">
    <name type="scientific">Eptatretus burgeri</name>
    <name type="common">Inshore hagfish</name>
    <dbReference type="NCBI Taxonomy" id="7764"/>
    <lineage>
        <taxon>Eukaryota</taxon>
        <taxon>Metazoa</taxon>
        <taxon>Chordata</taxon>
        <taxon>Craniata</taxon>
        <taxon>Vertebrata</taxon>
        <taxon>Cyclostomata</taxon>
        <taxon>Myxini</taxon>
        <taxon>Myxiniformes</taxon>
        <taxon>Myxinidae</taxon>
        <taxon>Eptatretinae</taxon>
        <taxon>Eptatretus</taxon>
    </lineage>
</organism>
<feature type="compositionally biased region" description="Polar residues" evidence="1">
    <location>
        <begin position="259"/>
        <end position="292"/>
    </location>
</feature>
<dbReference type="AlphaFoldDB" id="A0A8C4QIS3"/>
<dbReference type="Ensembl" id="ENSEBUT00000016707.1">
    <property type="protein sequence ID" value="ENSEBUP00000016131.1"/>
    <property type="gene ID" value="ENSEBUG00000010139.1"/>
</dbReference>
<reference evidence="3" key="2">
    <citation type="submission" date="2025-09" db="UniProtKB">
        <authorList>
            <consortium name="Ensembl"/>
        </authorList>
    </citation>
    <scope>IDENTIFICATION</scope>
</reference>
<feature type="compositionally biased region" description="Polar residues" evidence="1">
    <location>
        <begin position="309"/>
        <end position="332"/>
    </location>
</feature>
<name>A0A8C4QIS3_EPTBU</name>
<evidence type="ECO:0000259" key="2">
    <source>
        <dbReference type="PROSITE" id="PS50106"/>
    </source>
</evidence>
<dbReference type="SUPFAM" id="SSF54277">
    <property type="entry name" value="CAD &amp; PB1 domains"/>
    <property type="match status" value="1"/>
</dbReference>
<accession>A0A8C4QIS3</accession>
<dbReference type="InterPro" id="IPR036034">
    <property type="entry name" value="PDZ_sf"/>
</dbReference>
<dbReference type="PANTHER" id="PTHR14102">
    <property type="entry name" value="PAR-6-RELATED"/>
    <property type="match status" value="1"/>
</dbReference>
<reference evidence="3" key="1">
    <citation type="submission" date="2025-08" db="UniProtKB">
        <authorList>
            <consortium name="Ensembl"/>
        </authorList>
    </citation>
    <scope>IDENTIFICATION</scope>
</reference>
<feature type="region of interest" description="Disordered" evidence="1">
    <location>
        <begin position="236"/>
        <end position="337"/>
    </location>
</feature>
<evidence type="ECO:0000256" key="1">
    <source>
        <dbReference type="SAM" id="MobiDB-lite"/>
    </source>
</evidence>
<dbReference type="InterPro" id="IPR051741">
    <property type="entry name" value="PAR6_homolog"/>
</dbReference>
<dbReference type="Gene3D" id="3.10.20.90">
    <property type="entry name" value="Phosphatidylinositol 3-kinase Catalytic Subunit, Chain A, domain 1"/>
    <property type="match status" value="1"/>
</dbReference>
<dbReference type="Proteomes" id="UP000694388">
    <property type="component" value="Unplaced"/>
</dbReference>
<dbReference type="CDD" id="cd06718">
    <property type="entry name" value="PDZ_Par6-like"/>
    <property type="match status" value="1"/>
</dbReference>
<dbReference type="Gene3D" id="2.30.42.10">
    <property type="match status" value="1"/>
</dbReference>
<dbReference type="SMART" id="SM00228">
    <property type="entry name" value="PDZ"/>
    <property type="match status" value="1"/>
</dbReference>